<dbReference type="InterPro" id="IPR007052">
    <property type="entry name" value="CS_dom"/>
</dbReference>
<dbReference type="PANTHER" id="PTHR22932">
    <property type="entry name" value="TELOMERASE-BINDING PROTEIN P23 HSP90 CO-CHAPERONE"/>
    <property type="match status" value="1"/>
</dbReference>
<dbReference type="GO" id="GO:0005634">
    <property type="term" value="C:nucleus"/>
    <property type="evidence" value="ECO:0007669"/>
    <property type="project" value="TreeGrafter"/>
</dbReference>
<dbReference type="GO" id="GO:0006457">
    <property type="term" value="P:protein folding"/>
    <property type="evidence" value="ECO:0007669"/>
    <property type="project" value="TreeGrafter"/>
</dbReference>
<dbReference type="OrthoDB" id="1564555at2759"/>
<dbReference type="Proteomes" id="UP000215902">
    <property type="component" value="Unassembled WGS sequence"/>
</dbReference>
<dbReference type="FunFam" id="2.60.40.790:FF:000013">
    <property type="entry name" value="Very-long-chain (3R)-3-hydroxyacyl-CoA dehydratase"/>
    <property type="match status" value="1"/>
</dbReference>
<dbReference type="Gene3D" id="2.60.40.790">
    <property type="match status" value="1"/>
</dbReference>
<comment type="similarity">
    <text evidence="1">Belongs to the p23/wos2 family.</text>
</comment>
<dbReference type="GO" id="GO:0051087">
    <property type="term" value="F:protein-folding chaperone binding"/>
    <property type="evidence" value="ECO:0007669"/>
    <property type="project" value="TreeGrafter"/>
</dbReference>
<comment type="caution">
    <text evidence="4">The sequence shown here is derived from an EMBL/GenBank/DDBJ whole genome shotgun (WGS) entry which is preliminary data.</text>
</comment>
<proteinExistence type="inferred from homology"/>
<dbReference type="GO" id="GO:0005829">
    <property type="term" value="C:cytosol"/>
    <property type="evidence" value="ECO:0007669"/>
    <property type="project" value="TreeGrafter"/>
</dbReference>
<dbReference type="GO" id="GO:0051879">
    <property type="term" value="F:Hsp90 protein binding"/>
    <property type="evidence" value="ECO:0007669"/>
    <property type="project" value="InterPro"/>
</dbReference>
<dbReference type="EMBL" id="NIVC01002758">
    <property type="protein sequence ID" value="PAA55413.1"/>
    <property type="molecule type" value="Genomic_DNA"/>
</dbReference>
<dbReference type="PANTHER" id="PTHR22932:SF1">
    <property type="entry name" value="CO-CHAPERONE PROTEIN DAF-41"/>
    <property type="match status" value="1"/>
</dbReference>
<evidence type="ECO:0000313" key="4">
    <source>
        <dbReference type="EMBL" id="PAA55413.1"/>
    </source>
</evidence>
<keyword evidence="5" id="KW-1185">Reference proteome</keyword>
<dbReference type="GO" id="GO:0051131">
    <property type="term" value="P:chaperone-mediated protein complex assembly"/>
    <property type="evidence" value="ECO:0007669"/>
    <property type="project" value="TreeGrafter"/>
</dbReference>
<dbReference type="CDD" id="cd06465">
    <property type="entry name" value="p23_hB-ind1_like"/>
    <property type="match status" value="1"/>
</dbReference>
<dbReference type="Pfam" id="PF04969">
    <property type="entry name" value="CS"/>
    <property type="match status" value="1"/>
</dbReference>
<dbReference type="AlphaFoldDB" id="A0A267E1H9"/>
<organism evidence="4 5">
    <name type="scientific">Macrostomum lignano</name>
    <dbReference type="NCBI Taxonomy" id="282301"/>
    <lineage>
        <taxon>Eukaryota</taxon>
        <taxon>Metazoa</taxon>
        <taxon>Spiralia</taxon>
        <taxon>Lophotrochozoa</taxon>
        <taxon>Platyhelminthes</taxon>
        <taxon>Rhabditophora</taxon>
        <taxon>Macrostomorpha</taxon>
        <taxon>Macrostomida</taxon>
        <taxon>Macrostomidae</taxon>
        <taxon>Macrostomum</taxon>
    </lineage>
</organism>
<evidence type="ECO:0000259" key="3">
    <source>
        <dbReference type="PROSITE" id="PS51203"/>
    </source>
</evidence>
<dbReference type="InterPro" id="IPR045250">
    <property type="entry name" value="p23-like"/>
</dbReference>
<dbReference type="InterPro" id="IPR008978">
    <property type="entry name" value="HSP20-like_chaperone"/>
</dbReference>
<feature type="compositionally biased region" description="Acidic residues" evidence="2">
    <location>
        <begin position="156"/>
        <end position="174"/>
    </location>
</feature>
<reference evidence="4 5" key="1">
    <citation type="submission" date="2017-06" db="EMBL/GenBank/DDBJ databases">
        <title>A platform for efficient transgenesis in Macrostomum lignano, a flatworm model organism for stem cell research.</title>
        <authorList>
            <person name="Berezikov E."/>
        </authorList>
    </citation>
    <scope>NUCLEOTIDE SEQUENCE [LARGE SCALE GENOMIC DNA]</scope>
    <source>
        <strain evidence="4">DV1</strain>
        <tissue evidence="4">Whole organism</tissue>
    </source>
</reference>
<sequence length="174" mass="19525">MSGDSSAAPIPPAVMWAQRKDKLYVTICLEDVQNKKLELTEKQLIFSGVGGTDRKPHAVTIDFHKEVNPDDSKQLVTDREIVMCIKKKESGPYWPRLLSDSTKRHWLKTDFNRWLDEDDSDDDMAARENNLEEMMARMGSGFGGGDDGLPLPGDDIGADEPDQDSDDEDLPDLE</sequence>
<evidence type="ECO:0000313" key="5">
    <source>
        <dbReference type="Proteomes" id="UP000215902"/>
    </source>
</evidence>
<feature type="domain" description="CS" evidence="3">
    <location>
        <begin position="9"/>
        <end position="98"/>
    </location>
</feature>
<gene>
    <name evidence="4" type="ORF">BOX15_Mlig002721g5</name>
</gene>
<protein>
    <recommendedName>
        <fullName evidence="3">CS domain-containing protein</fullName>
    </recommendedName>
</protein>
<evidence type="ECO:0000256" key="1">
    <source>
        <dbReference type="ARBA" id="ARBA00025733"/>
    </source>
</evidence>
<accession>A0A267E1H9</accession>
<dbReference type="SUPFAM" id="SSF49764">
    <property type="entry name" value="HSP20-like chaperones"/>
    <property type="match status" value="1"/>
</dbReference>
<feature type="region of interest" description="Disordered" evidence="2">
    <location>
        <begin position="137"/>
        <end position="174"/>
    </location>
</feature>
<name>A0A267E1H9_9PLAT</name>
<dbReference type="PROSITE" id="PS51203">
    <property type="entry name" value="CS"/>
    <property type="match status" value="1"/>
</dbReference>
<dbReference type="STRING" id="282301.A0A267E1H9"/>
<evidence type="ECO:0000256" key="2">
    <source>
        <dbReference type="SAM" id="MobiDB-lite"/>
    </source>
</evidence>